<dbReference type="CDD" id="cd05233">
    <property type="entry name" value="SDR_c"/>
    <property type="match status" value="1"/>
</dbReference>
<dbReference type="SUPFAM" id="SSF51735">
    <property type="entry name" value="NAD(P)-binding Rossmann-fold domains"/>
    <property type="match status" value="1"/>
</dbReference>
<dbReference type="InterPro" id="IPR020904">
    <property type="entry name" value="Sc_DH/Rdtase_CS"/>
</dbReference>
<evidence type="ECO:0000313" key="2">
    <source>
        <dbReference type="EMBL" id="ACM06526.1"/>
    </source>
</evidence>
<name>B9L365_THERP</name>
<keyword evidence="3" id="KW-1185">Reference proteome</keyword>
<dbReference type="EC" id="1.1.1.30" evidence="2"/>
<reference evidence="2 3" key="1">
    <citation type="journal article" date="2009" name="PLoS ONE">
        <title>Complete genome sequence of the aerobic CO-oxidizing thermophile Thermomicrobium roseum.</title>
        <authorList>
            <person name="Wu D."/>
            <person name="Raymond J."/>
            <person name="Wu M."/>
            <person name="Chatterji S."/>
            <person name="Ren Q."/>
            <person name="Graham J.E."/>
            <person name="Bryant D.A."/>
            <person name="Robb F."/>
            <person name="Colman A."/>
            <person name="Tallon L.J."/>
            <person name="Badger J.H."/>
            <person name="Madupu R."/>
            <person name="Ward N.L."/>
            <person name="Eisen J.A."/>
        </authorList>
    </citation>
    <scope>NUCLEOTIDE SEQUENCE [LARGE SCALE GENOMIC DNA]</scope>
    <source>
        <strain evidence="3">ATCC 27502 / DSM 5159 / P-2</strain>
        <plasmid evidence="2">unnamed</plasmid>
    </source>
</reference>
<evidence type="ECO:0000313" key="3">
    <source>
        <dbReference type="Proteomes" id="UP000000447"/>
    </source>
</evidence>
<comment type="similarity">
    <text evidence="1">Belongs to the short-chain dehydrogenases/reductases (SDR) family.</text>
</comment>
<dbReference type="PANTHER" id="PTHR42879">
    <property type="entry name" value="3-OXOACYL-(ACYL-CARRIER-PROTEIN) REDUCTASE"/>
    <property type="match status" value="1"/>
</dbReference>
<dbReference type="Proteomes" id="UP000000447">
    <property type="component" value="Plasmid unnamed"/>
</dbReference>
<dbReference type="AlphaFoldDB" id="B9L365"/>
<dbReference type="InterPro" id="IPR002347">
    <property type="entry name" value="SDR_fam"/>
</dbReference>
<dbReference type="PRINTS" id="PR00081">
    <property type="entry name" value="GDHRDH"/>
</dbReference>
<dbReference type="PRINTS" id="PR00080">
    <property type="entry name" value="SDRFAMILY"/>
</dbReference>
<dbReference type="GO" id="GO:0032787">
    <property type="term" value="P:monocarboxylic acid metabolic process"/>
    <property type="evidence" value="ECO:0007669"/>
    <property type="project" value="UniProtKB-ARBA"/>
</dbReference>
<protein>
    <submittedName>
        <fullName evidence="2">D-beta-hydroxybutyrate dehydrogenase (Bdh) (3-hydroxybutyrate dehydrogenase) (3-hbdh)</fullName>
        <ecNumber evidence="2">1.1.1.30</ecNumber>
    </submittedName>
</protein>
<dbReference type="GO" id="GO:0003858">
    <property type="term" value="F:3-hydroxybutyrate dehydrogenase activity"/>
    <property type="evidence" value="ECO:0007669"/>
    <property type="project" value="UniProtKB-EC"/>
</dbReference>
<dbReference type="EMBL" id="CP001276">
    <property type="protein sequence ID" value="ACM06526.1"/>
    <property type="molecule type" value="Genomic_DNA"/>
</dbReference>
<dbReference type="Pfam" id="PF13561">
    <property type="entry name" value="adh_short_C2"/>
    <property type="match status" value="1"/>
</dbReference>
<dbReference type="Gene3D" id="3.40.50.720">
    <property type="entry name" value="NAD(P)-binding Rossmann-like Domain"/>
    <property type="match status" value="1"/>
</dbReference>
<dbReference type="FunFam" id="3.40.50.720:FF:000084">
    <property type="entry name" value="Short-chain dehydrogenase reductase"/>
    <property type="match status" value="1"/>
</dbReference>
<dbReference type="KEGG" id="tro:trd_A0229"/>
<organism evidence="2 3">
    <name type="scientific">Thermomicrobium roseum (strain ATCC 27502 / DSM 5159 / P-2)</name>
    <dbReference type="NCBI Taxonomy" id="309801"/>
    <lineage>
        <taxon>Bacteria</taxon>
        <taxon>Pseudomonadati</taxon>
        <taxon>Thermomicrobiota</taxon>
        <taxon>Thermomicrobia</taxon>
        <taxon>Thermomicrobiales</taxon>
        <taxon>Thermomicrobiaceae</taxon>
        <taxon>Thermomicrobium</taxon>
    </lineage>
</organism>
<geneLocation type="plasmid" evidence="3">
    <name>Tros</name>
</geneLocation>
<keyword evidence="2" id="KW-0614">Plasmid</keyword>
<accession>B9L365</accession>
<dbReference type="PROSITE" id="PS00061">
    <property type="entry name" value="ADH_SHORT"/>
    <property type="match status" value="1"/>
</dbReference>
<evidence type="ECO:0000256" key="1">
    <source>
        <dbReference type="ARBA" id="ARBA00006484"/>
    </source>
</evidence>
<dbReference type="PANTHER" id="PTHR42879:SF2">
    <property type="entry name" value="3-OXOACYL-[ACYL-CARRIER-PROTEIN] REDUCTASE FABG"/>
    <property type="match status" value="1"/>
</dbReference>
<dbReference type="InterPro" id="IPR050259">
    <property type="entry name" value="SDR"/>
</dbReference>
<dbReference type="InterPro" id="IPR036291">
    <property type="entry name" value="NAD(P)-bd_dom_sf"/>
</dbReference>
<dbReference type="HOGENOM" id="CLU_010194_1_2_0"/>
<sequence>MMMMFGQLCDLSGLVALVTGAGGGERGGLGAAIARVLAQAGAQVAVNDLALEDAEATASMIRALGLVAEALPADVADPEQADQLVARVIERFGKIDILVNKAEYHSRAYRPDEIPTEEWQRSVAVNVHAPFYLSRAAVRDMRRRKFGRIINVSNIAAIRASVLHGTPYVATKEALYGFTRHLATEVAQHGITVNAILPGFVLTPKLAALWPDERIARLAPTIPALRAGTPEEIASLVVYLASPEAGYLTGAAIPIDGAVSIVPGGRMDPDNCFV</sequence>
<proteinExistence type="inferred from homology"/>
<dbReference type="eggNOG" id="COG1028">
    <property type="taxonomic scope" value="Bacteria"/>
</dbReference>
<keyword evidence="2" id="KW-0560">Oxidoreductase</keyword>
<gene>
    <name evidence="2" type="ordered locus">trd_A0229</name>
</gene>